<organism evidence="3">
    <name type="scientific">marine sediment metagenome</name>
    <dbReference type="NCBI Taxonomy" id="412755"/>
    <lineage>
        <taxon>unclassified sequences</taxon>
        <taxon>metagenomes</taxon>
        <taxon>ecological metagenomes</taxon>
    </lineage>
</organism>
<comment type="caution">
    <text evidence="3">The sequence shown here is derived from an EMBL/GenBank/DDBJ whole genome shotgun (WGS) entry which is preliminary data.</text>
</comment>
<proteinExistence type="predicted"/>
<protein>
    <submittedName>
        <fullName evidence="3">Uncharacterized protein</fullName>
    </submittedName>
</protein>
<dbReference type="EMBL" id="LAZR01014214">
    <property type="protein sequence ID" value="KKM18480.1"/>
    <property type="molecule type" value="Genomic_DNA"/>
</dbReference>
<accession>A0A0F9KSS5</accession>
<feature type="compositionally biased region" description="Polar residues" evidence="1">
    <location>
        <begin position="141"/>
        <end position="151"/>
    </location>
</feature>
<feature type="compositionally biased region" description="Polar residues" evidence="1">
    <location>
        <begin position="50"/>
        <end position="63"/>
    </location>
</feature>
<dbReference type="AlphaFoldDB" id="A0A0F9KSS5"/>
<sequence>MNIKLLFKLLVVFSLAFSFVAIAKDVKVKGYYKKNGTYVKPHYRSAPDSSINNNWTTRGNVNPHTGADGTRARQYEWDSGSTSYSDESNSYNGDVYDDTHYSGMNNHMDHPYYQSEYNEVESVVNSIGDEALAEGALNSKPAKNSSNTSTKQNDESDQYMGDVYDGTYDLDEYNHTENPYYQSEYNETEGTIDLISDKELPKVSLRDNQIDNNYAIKATGLFITIITLLIFGFAISKRK</sequence>
<evidence type="ECO:0000256" key="2">
    <source>
        <dbReference type="SAM" id="Phobius"/>
    </source>
</evidence>
<keyword evidence="2" id="KW-0472">Membrane</keyword>
<keyword evidence="2" id="KW-0812">Transmembrane</keyword>
<feature type="region of interest" description="Disordered" evidence="1">
    <location>
        <begin position="50"/>
        <end position="73"/>
    </location>
</feature>
<evidence type="ECO:0000313" key="3">
    <source>
        <dbReference type="EMBL" id="KKM18480.1"/>
    </source>
</evidence>
<feature type="transmembrane region" description="Helical" evidence="2">
    <location>
        <begin position="214"/>
        <end position="235"/>
    </location>
</feature>
<reference evidence="3" key="1">
    <citation type="journal article" date="2015" name="Nature">
        <title>Complex archaea that bridge the gap between prokaryotes and eukaryotes.</title>
        <authorList>
            <person name="Spang A."/>
            <person name="Saw J.H."/>
            <person name="Jorgensen S.L."/>
            <person name="Zaremba-Niedzwiedzka K."/>
            <person name="Martijn J."/>
            <person name="Lind A.E."/>
            <person name="van Eijk R."/>
            <person name="Schleper C."/>
            <person name="Guy L."/>
            <person name="Ettema T.J."/>
        </authorList>
    </citation>
    <scope>NUCLEOTIDE SEQUENCE</scope>
</reference>
<evidence type="ECO:0000256" key="1">
    <source>
        <dbReference type="SAM" id="MobiDB-lite"/>
    </source>
</evidence>
<gene>
    <name evidence="3" type="ORF">LCGC14_1665290</name>
</gene>
<feature type="region of interest" description="Disordered" evidence="1">
    <location>
        <begin position="136"/>
        <end position="159"/>
    </location>
</feature>
<name>A0A0F9KSS5_9ZZZZ</name>
<keyword evidence="2" id="KW-1133">Transmembrane helix</keyword>